<comment type="subcellular location">
    <subcellularLocation>
        <location evidence="1">Mitochondrion membrane</location>
        <topology evidence="1">Multi-pass membrane protein</topology>
    </subcellularLocation>
</comment>
<proteinExistence type="inferred from homology"/>
<evidence type="ECO:0000256" key="1">
    <source>
        <dbReference type="ARBA" id="ARBA00004225"/>
    </source>
</evidence>
<dbReference type="AlphaFoldDB" id="A0A2A9MG70"/>
<dbReference type="GO" id="GO:0048250">
    <property type="term" value="P:iron import into the mitochondrion"/>
    <property type="evidence" value="ECO:0007669"/>
    <property type="project" value="TreeGrafter"/>
</dbReference>
<feature type="repeat" description="Solcar" evidence="8">
    <location>
        <begin position="217"/>
        <end position="305"/>
    </location>
</feature>
<dbReference type="PROSITE" id="PS50920">
    <property type="entry name" value="SOLCAR"/>
    <property type="match status" value="3"/>
</dbReference>
<organism evidence="11 12">
    <name type="scientific">Besnoitia besnoiti</name>
    <name type="common">Apicomplexan protozoan</name>
    <dbReference type="NCBI Taxonomy" id="94643"/>
    <lineage>
        <taxon>Eukaryota</taxon>
        <taxon>Sar</taxon>
        <taxon>Alveolata</taxon>
        <taxon>Apicomplexa</taxon>
        <taxon>Conoidasida</taxon>
        <taxon>Coccidia</taxon>
        <taxon>Eucoccidiorida</taxon>
        <taxon>Eimeriorina</taxon>
        <taxon>Sarcocystidae</taxon>
        <taxon>Besnoitia</taxon>
    </lineage>
</organism>
<accession>A0A2A9MG70</accession>
<name>A0A2A9MG70_BESBE</name>
<gene>
    <name evidence="11" type="ORF">BESB_075520</name>
</gene>
<keyword evidence="12" id="KW-1185">Reference proteome</keyword>
<dbReference type="GO" id="GO:0015093">
    <property type="term" value="F:ferrous iron transmembrane transporter activity"/>
    <property type="evidence" value="ECO:0007669"/>
    <property type="project" value="TreeGrafter"/>
</dbReference>
<dbReference type="RefSeq" id="XP_029218409.1">
    <property type="nucleotide sequence ID" value="XM_029365925.1"/>
</dbReference>
<dbReference type="InterPro" id="IPR018108">
    <property type="entry name" value="MCP_transmembrane"/>
</dbReference>
<evidence type="ECO:0000256" key="2">
    <source>
        <dbReference type="ARBA" id="ARBA00006375"/>
    </source>
</evidence>
<keyword evidence="5" id="KW-1133">Transmembrane helix</keyword>
<evidence type="ECO:0000256" key="7">
    <source>
        <dbReference type="ARBA" id="ARBA00023136"/>
    </source>
</evidence>
<evidence type="ECO:0000256" key="6">
    <source>
        <dbReference type="ARBA" id="ARBA00023128"/>
    </source>
</evidence>
<comment type="caution">
    <text evidence="11">The sequence shown here is derived from an EMBL/GenBank/DDBJ whole genome shotgun (WGS) entry which is preliminary data.</text>
</comment>
<dbReference type="KEGG" id="bbes:BESB_075520"/>
<keyword evidence="3 9" id="KW-0813">Transport</keyword>
<keyword evidence="6" id="KW-0496">Mitochondrion</keyword>
<evidence type="ECO:0000256" key="9">
    <source>
        <dbReference type="RuleBase" id="RU000488"/>
    </source>
</evidence>
<evidence type="ECO:0000313" key="11">
    <source>
        <dbReference type="EMBL" id="PFH34400.1"/>
    </source>
</evidence>
<protein>
    <submittedName>
        <fullName evidence="11">Carrier superfamily protein</fullName>
    </submittedName>
</protein>
<dbReference type="EMBL" id="NWUJ01000007">
    <property type="protein sequence ID" value="PFH34400.1"/>
    <property type="molecule type" value="Genomic_DNA"/>
</dbReference>
<evidence type="ECO:0000256" key="3">
    <source>
        <dbReference type="ARBA" id="ARBA00022448"/>
    </source>
</evidence>
<feature type="repeat" description="Solcar" evidence="8">
    <location>
        <begin position="40"/>
        <end position="181"/>
    </location>
</feature>
<dbReference type="VEuPathDB" id="ToxoDB:BESB_075520"/>
<dbReference type="PANTHER" id="PTHR45758:SF19">
    <property type="entry name" value="CARRIER PROTEIN, PUTATIVE-RELATED"/>
    <property type="match status" value="1"/>
</dbReference>
<evidence type="ECO:0000256" key="8">
    <source>
        <dbReference type="PROSITE-ProRule" id="PRU00282"/>
    </source>
</evidence>
<keyword evidence="7 8" id="KW-0472">Membrane</keyword>
<evidence type="ECO:0000256" key="4">
    <source>
        <dbReference type="ARBA" id="ARBA00022692"/>
    </source>
</evidence>
<evidence type="ECO:0000313" key="12">
    <source>
        <dbReference type="Proteomes" id="UP000224006"/>
    </source>
</evidence>
<dbReference type="GeneID" id="40312478"/>
<evidence type="ECO:0000256" key="5">
    <source>
        <dbReference type="ARBA" id="ARBA00022989"/>
    </source>
</evidence>
<feature type="region of interest" description="Disordered" evidence="10">
    <location>
        <begin position="80"/>
        <end position="114"/>
    </location>
</feature>
<dbReference type="InterPro" id="IPR023395">
    <property type="entry name" value="MCP_dom_sf"/>
</dbReference>
<comment type="similarity">
    <text evidence="2 9">Belongs to the mitochondrial carrier (TC 2.A.29) family.</text>
</comment>
<evidence type="ECO:0000256" key="10">
    <source>
        <dbReference type="SAM" id="MobiDB-lite"/>
    </source>
</evidence>
<keyword evidence="4 8" id="KW-0812">Transmembrane</keyword>
<dbReference type="Proteomes" id="UP000224006">
    <property type="component" value="Unassembled WGS sequence"/>
</dbReference>
<dbReference type="OrthoDB" id="250329at2759"/>
<dbReference type="Gene3D" id="1.50.40.10">
    <property type="entry name" value="Mitochondrial carrier domain"/>
    <property type="match status" value="2"/>
</dbReference>
<dbReference type="Pfam" id="PF00153">
    <property type="entry name" value="Mito_carr"/>
    <property type="match status" value="3"/>
</dbReference>
<dbReference type="PANTHER" id="PTHR45758">
    <property type="entry name" value="MITOFERRIN-1-RELATED"/>
    <property type="match status" value="1"/>
</dbReference>
<dbReference type="GO" id="GO:0031966">
    <property type="term" value="C:mitochondrial membrane"/>
    <property type="evidence" value="ECO:0007669"/>
    <property type="project" value="UniProtKB-SubCell"/>
</dbReference>
<feature type="repeat" description="Solcar" evidence="8">
    <location>
        <begin position="332"/>
        <end position="427"/>
    </location>
</feature>
<dbReference type="SUPFAM" id="SSF103506">
    <property type="entry name" value="Mitochondrial carrier"/>
    <property type="match status" value="1"/>
</dbReference>
<sequence length="437" mass="47318">MASGGEHGSAGATPWTGACNVSSEQGCSNAGTEGLWSDWRELRAVMLGSACGGFLSRCLFHPIDTAKSMMQAQVTERHRLQSAPSLPGTKKPTALTASDLPLNGSWNTGTRGRAMRASTAEAQTKTAGDYRSPFASTWHTLRTVWNREGLTGLYRGFAICGFGSVPATCLYFTSFELLRASLVRVCRTQQDGNGGDLCTAEKVQDVEKRETGLLTKAPPVIDLAAGFGAEAISCIFWVPIDVCKERLQTQRVLGTSYYRGSWDGMCQIYRGEGLRQLYKGYGATLLSFGPMSALFFMFDNQLRARLGSTEVLQRETSASTESLPSPDQESALSPLASGGCALLAAAAAAWLTVPLDKVKLRLQIQRAQTGKTPRATPFLYRNVMHGLGEMYRTEGTRGIFRASGARVLFHSANFAVVMAVMEQVKSAYFTYVEPSRG</sequence>
<reference evidence="11 12" key="1">
    <citation type="submission" date="2017-09" db="EMBL/GenBank/DDBJ databases">
        <title>Genome sequencing of Besnoitia besnoiti strain Bb-Ger1.</title>
        <authorList>
            <person name="Schares G."/>
            <person name="Venepally P."/>
            <person name="Lorenzi H.A."/>
        </authorList>
    </citation>
    <scope>NUCLEOTIDE SEQUENCE [LARGE SCALE GENOMIC DNA]</scope>
    <source>
        <strain evidence="11 12">Bb-Ger1</strain>
    </source>
</reference>